<feature type="compositionally biased region" description="Polar residues" evidence="3">
    <location>
        <begin position="15"/>
        <end position="25"/>
    </location>
</feature>
<keyword evidence="5" id="KW-1185">Reference proteome</keyword>
<dbReference type="InterPro" id="IPR000648">
    <property type="entry name" value="Oxysterol-bd"/>
</dbReference>
<dbReference type="EMBL" id="GL996524">
    <property type="protein sequence ID" value="EGV63300.1"/>
    <property type="molecule type" value="Genomic_DNA"/>
</dbReference>
<protein>
    <submittedName>
        <fullName evidence="4">Oxysterol-binding protein-like protein OBPalpha</fullName>
    </submittedName>
</protein>
<dbReference type="Gene3D" id="2.40.160.120">
    <property type="match status" value="1"/>
</dbReference>
<gene>
    <name evidence="4" type="ORF">CANTEDRAFT_98445</name>
</gene>
<dbReference type="OrthoDB" id="14833at2759"/>
<dbReference type="GO" id="GO:0005829">
    <property type="term" value="C:cytosol"/>
    <property type="evidence" value="ECO:0007669"/>
    <property type="project" value="TreeGrafter"/>
</dbReference>
<evidence type="ECO:0000256" key="2">
    <source>
        <dbReference type="RuleBase" id="RU003844"/>
    </source>
</evidence>
<evidence type="ECO:0000256" key="3">
    <source>
        <dbReference type="SAM" id="MobiDB-lite"/>
    </source>
</evidence>
<dbReference type="GO" id="GO:0016020">
    <property type="term" value="C:membrane"/>
    <property type="evidence" value="ECO:0007669"/>
    <property type="project" value="TreeGrafter"/>
</dbReference>
<dbReference type="HOGENOM" id="CLU_012334_1_0_1"/>
<dbReference type="GO" id="GO:0032541">
    <property type="term" value="C:cortical endoplasmic reticulum"/>
    <property type="evidence" value="ECO:0007669"/>
    <property type="project" value="TreeGrafter"/>
</dbReference>
<dbReference type="STRING" id="590646.G3B5T8"/>
<organism evidence="5">
    <name type="scientific">Candida tenuis (strain ATCC 10573 / BCRC 21748 / CBS 615 / JCM 9827 / NBRC 10315 / NRRL Y-1498 / VKM Y-70)</name>
    <name type="common">Yeast</name>
    <name type="synonym">Yamadazyma tenuis</name>
    <dbReference type="NCBI Taxonomy" id="590646"/>
    <lineage>
        <taxon>Eukaryota</taxon>
        <taxon>Fungi</taxon>
        <taxon>Dikarya</taxon>
        <taxon>Ascomycota</taxon>
        <taxon>Saccharomycotina</taxon>
        <taxon>Pichiomycetes</taxon>
        <taxon>Debaryomycetaceae</taxon>
        <taxon>Yamadazyma</taxon>
    </lineage>
</organism>
<feature type="region of interest" description="Disordered" evidence="3">
    <location>
        <begin position="1"/>
        <end position="30"/>
    </location>
</feature>
<dbReference type="GeneID" id="18250773"/>
<reference evidence="4 5" key="1">
    <citation type="journal article" date="2011" name="Proc. Natl. Acad. Sci. U.S.A.">
        <title>Comparative genomics of xylose-fermenting fungi for enhanced biofuel production.</title>
        <authorList>
            <person name="Wohlbach D.J."/>
            <person name="Kuo A."/>
            <person name="Sato T.K."/>
            <person name="Potts K.M."/>
            <person name="Salamov A.A."/>
            <person name="LaButti K.M."/>
            <person name="Sun H."/>
            <person name="Clum A."/>
            <person name="Pangilinan J.L."/>
            <person name="Lindquist E.A."/>
            <person name="Lucas S."/>
            <person name="Lapidus A."/>
            <person name="Jin M."/>
            <person name="Gunawan C."/>
            <person name="Balan V."/>
            <person name="Dale B.E."/>
            <person name="Jeffries T.W."/>
            <person name="Zinkel R."/>
            <person name="Barry K.W."/>
            <person name="Grigoriev I.V."/>
            <person name="Gasch A.P."/>
        </authorList>
    </citation>
    <scope>NUCLEOTIDE SEQUENCE [LARGE SCALE GENOMIC DNA]</scope>
    <source>
        <strain evidence="5">ATCC 10573 / BCRC 21748 / CBS 615 / JCM 9827 / NBRC 10315 / NRRL Y-1498 / VKM Y-70</strain>
    </source>
</reference>
<dbReference type="InterPro" id="IPR037239">
    <property type="entry name" value="OSBP_sf"/>
</dbReference>
<accession>G3B5T8</accession>
<dbReference type="Gene3D" id="3.30.70.3490">
    <property type="match status" value="1"/>
</dbReference>
<evidence type="ECO:0000313" key="4">
    <source>
        <dbReference type="EMBL" id="EGV63300.1"/>
    </source>
</evidence>
<comment type="similarity">
    <text evidence="1 2">Belongs to the OSBP family.</text>
</comment>
<dbReference type="Proteomes" id="UP000000707">
    <property type="component" value="Unassembled WGS sequence"/>
</dbReference>
<sequence length="401" mass="45461">MGLTSKLRLRKDNSQDSVDNGSQSADDVDEMDNENQSILLSIIAQLRPGSDLTRITLPTFVLEKKSMLERIGNAFFTPQLLLEANGTDDPLRRFMLIVIWYLSGWHIAPKAVKKPLNPVLGEIFSCYWDDLPENKKAFYIAEQTSHHPPKSSYFYLLPESKIKVDGVVVPRSKFLGNSSAAMMEGLARLTLGEHDEEYTMTQPNIYCRGILFGKLKYELGDQMTIKCEKLGFEASIEFKTKGFISGDYDVIEGVIKDSSSQKILASVSGKWNEVMTISPTDVKLEPIVLDTRKASVNTPSVKPLEHQADNESRKLWKKTIDALHKRDHTVATEEKFKVEEAQRIRAKERVANGEDFVPAIFKPVQDDVPFVLRKEMNVKDEDPQYLIHELLDLHPITGFNE</sequence>
<dbReference type="Pfam" id="PF01237">
    <property type="entry name" value="Oxysterol_BP"/>
    <property type="match status" value="1"/>
</dbReference>
<name>G3B5T8_CANTC</name>
<dbReference type="InterPro" id="IPR018494">
    <property type="entry name" value="Oxysterol-bd_CS"/>
</dbReference>
<dbReference type="eggNOG" id="KOG2210">
    <property type="taxonomic scope" value="Eukaryota"/>
</dbReference>
<evidence type="ECO:0000256" key="1">
    <source>
        <dbReference type="ARBA" id="ARBA00008842"/>
    </source>
</evidence>
<dbReference type="PANTHER" id="PTHR10972">
    <property type="entry name" value="OXYSTEROL-BINDING PROTEIN-RELATED"/>
    <property type="match status" value="1"/>
</dbReference>
<dbReference type="KEGG" id="cten:18250773"/>
<dbReference type="Gene3D" id="1.10.287.2720">
    <property type="match status" value="1"/>
</dbReference>
<dbReference type="SUPFAM" id="SSF144000">
    <property type="entry name" value="Oxysterol-binding protein-like"/>
    <property type="match status" value="1"/>
</dbReference>
<dbReference type="AlphaFoldDB" id="G3B5T8"/>
<evidence type="ECO:0000313" key="5">
    <source>
        <dbReference type="Proteomes" id="UP000000707"/>
    </source>
</evidence>
<dbReference type="PANTHER" id="PTHR10972:SF102">
    <property type="entry name" value="OXYSTEROL-BINDING PROTEIN"/>
    <property type="match status" value="1"/>
</dbReference>
<dbReference type="FunFam" id="1.10.287.2720:FF:000001">
    <property type="entry name" value="Oxysterol-binding OBPalpha"/>
    <property type="match status" value="1"/>
</dbReference>
<dbReference type="GO" id="GO:0032934">
    <property type="term" value="F:sterol binding"/>
    <property type="evidence" value="ECO:0007669"/>
    <property type="project" value="TreeGrafter"/>
</dbReference>
<proteinExistence type="inferred from homology"/>
<dbReference type="PROSITE" id="PS01013">
    <property type="entry name" value="OSBP"/>
    <property type="match status" value="1"/>
</dbReference>